<evidence type="ECO:0000313" key="3">
    <source>
        <dbReference type="EnsemblPlants" id="Bo00842s040.1"/>
    </source>
</evidence>
<evidence type="ECO:0000256" key="1">
    <source>
        <dbReference type="SAM" id="MobiDB-lite"/>
    </source>
</evidence>
<reference evidence="3" key="2">
    <citation type="submission" date="2015-06" db="UniProtKB">
        <authorList>
            <consortium name="EnsemblPlants"/>
        </authorList>
    </citation>
    <scope>IDENTIFICATION</scope>
</reference>
<reference evidence="3" key="1">
    <citation type="journal article" date="2014" name="Genome Biol.">
        <title>Transcriptome and methylome profiling reveals relics of genome dominance in the mesopolyploid Brassica oleracea.</title>
        <authorList>
            <person name="Parkin I.A."/>
            <person name="Koh C."/>
            <person name="Tang H."/>
            <person name="Robinson S.J."/>
            <person name="Kagale S."/>
            <person name="Clarke W.E."/>
            <person name="Town C.D."/>
            <person name="Nixon J."/>
            <person name="Krishnakumar V."/>
            <person name="Bidwell S.L."/>
            <person name="Denoeud F."/>
            <person name="Belcram H."/>
            <person name="Links M.G."/>
            <person name="Just J."/>
            <person name="Clarke C."/>
            <person name="Bender T."/>
            <person name="Huebert T."/>
            <person name="Mason A.S."/>
            <person name="Pires J.C."/>
            <person name="Barker G."/>
            <person name="Moore J."/>
            <person name="Walley P.G."/>
            <person name="Manoli S."/>
            <person name="Batley J."/>
            <person name="Edwards D."/>
            <person name="Nelson M.N."/>
            <person name="Wang X."/>
            <person name="Paterson A.H."/>
            <person name="King G."/>
            <person name="Bancroft I."/>
            <person name="Chalhoub B."/>
            <person name="Sharpe A.G."/>
        </authorList>
    </citation>
    <scope>NUCLEOTIDE SEQUENCE [LARGE SCALE GENOMIC DNA]</scope>
    <source>
        <strain evidence="3">cv. TO1000</strain>
    </source>
</reference>
<dbReference type="AlphaFoldDB" id="A0A0D2ZRH8"/>
<name>A0A0D2ZRH8_BRAOL</name>
<sequence>MKRGFLGSSKKKPADSRTNRKSTREESIDTLQATTIDSVNQKSIDSVHHQSIATRQTTGAVIPDVIAVAEMNYFDLRREWYDWVGQDPFQGLPHKDPRKYIEELKDLVSRSEQNEVSEYHMLSKIFSYSISGDAFSWFSQLLPGSLTSWDDIERVFLYKFLDDAEAAREKEKSDRWDRFLASLDDEYMISVQLLDDFVAKRDEHHDIVDSAQKNTDVSSCHPDLEVDREITMEDFLELEEFLELEDGEKLEELDSSREIVSGNPECATDASHIHVQSFEHSILLR</sequence>
<proteinExistence type="predicted"/>
<feature type="region of interest" description="Disordered" evidence="1">
    <location>
        <begin position="1"/>
        <end position="34"/>
    </location>
</feature>
<accession>A0A0D2ZRH8</accession>
<dbReference type="PANTHER" id="PTHR33223">
    <property type="entry name" value="CCHC-TYPE DOMAIN-CONTAINING PROTEIN"/>
    <property type="match status" value="1"/>
</dbReference>
<dbReference type="Pfam" id="PF03732">
    <property type="entry name" value="Retrotrans_gag"/>
    <property type="match status" value="1"/>
</dbReference>
<dbReference type="STRING" id="109376.A0A0D2ZRH8"/>
<dbReference type="Gramene" id="Bo00842s040.1">
    <property type="protein sequence ID" value="Bo00842s040.1"/>
    <property type="gene ID" value="Bo00842s040"/>
</dbReference>
<feature type="domain" description="Retrotransposon gag" evidence="2">
    <location>
        <begin position="124"/>
        <end position="169"/>
    </location>
</feature>
<dbReference type="EnsemblPlants" id="Bo00842s040.1">
    <property type="protein sequence ID" value="Bo00842s040.1"/>
    <property type="gene ID" value="Bo00842s040"/>
</dbReference>
<organism evidence="3 4">
    <name type="scientific">Brassica oleracea var. oleracea</name>
    <dbReference type="NCBI Taxonomy" id="109376"/>
    <lineage>
        <taxon>Eukaryota</taxon>
        <taxon>Viridiplantae</taxon>
        <taxon>Streptophyta</taxon>
        <taxon>Embryophyta</taxon>
        <taxon>Tracheophyta</taxon>
        <taxon>Spermatophyta</taxon>
        <taxon>Magnoliopsida</taxon>
        <taxon>eudicotyledons</taxon>
        <taxon>Gunneridae</taxon>
        <taxon>Pentapetalae</taxon>
        <taxon>rosids</taxon>
        <taxon>malvids</taxon>
        <taxon>Brassicales</taxon>
        <taxon>Brassicaceae</taxon>
        <taxon>Brassiceae</taxon>
        <taxon>Brassica</taxon>
    </lineage>
</organism>
<keyword evidence="4" id="KW-1185">Reference proteome</keyword>
<dbReference type="eggNOG" id="KOG0017">
    <property type="taxonomic scope" value="Eukaryota"/>
</dbReference>
<dbReference type="InterPro" id="IPR005162">
    <property type="entry name" value="Retrotrans_gag_dom"/>
</dbReference>
<protein>
    <recommendedName>
        <fullName evidence="2">Retrotransposon gag domain-containing protein</fullName>
    </recommendedName>
</protein>
<dbReference type="Proteomes" id="UP000032141">
    <property type="component" value="Unassembled WGS sequence"/>
</dbReference>
<evidence type="ECO:0000259" key="2">
    <source>
        <dbReference type="Pfam" id="PF03732"/>
    </source>
</evidence>
<dbReference type="HOGENOM" id="CLU_977787_0_0_1"/>
<evidence type="ECO:0000313" key="4">
    <source>
        <dbReference type="Proteomes" id="UP000032141"/>
    </source>
</evidence>
<dbReference type="PANTHER" id="PTHR33223:SF11">
    <property type="entry name" value="ELEMENT PROTEIN, PUTATIVE-RELATED"/>
    <property type="match status" value="1"/>
</dbReference>
<feature type="compositionally biased region" description="Basic and acidic residues" evidence="1">
    <location>
        <begin position="12"/>
        <end position="27"/>
    </location>
</feature>